<name>A0ABV4U1M2_9BACT</name>
<sequence length="403" mass="44478">MDHANRSTVVKSLDAKLARIHADPSGSKDFILADAKDADMAHGLAAPGQSPEQHNSEARYRTLAEYRDQIRRNVKQGLVDIMLMSASTGEVLTIKDQLFRDSHITPACRANDTTEVWLAQGGRYGQEPSRPFRTATIDHMMCGRAECAPGQRTLGVDLGLYSLTFNNNVGLDHKMLEQYRDFRVEAEQKGFRHFLELFDPNACGDACPPDIGRFLNDHIARTLAGVTSSARPLFLKMPYHGPKAMEALVTYDPHLVVGILGGSSGTTFDAFHQLWEARKYGARAALYGRMINNSEHQESFIQHLRWLADGELNDPAEAVRSYHGALQKVGVQPYRPLDDDLKATPRGSSYDTTKSKTSVVAKPGTAAQPAAGNGSSDDAPDFAAMTPEQKVKWNLNRWKKVLG</sequence>
<gene>
    <name evidence="2" type="ORF">ACERK3_03945</name>
</gene>
<dbReference type="RefSeq" id="WP_425344365.1">
    <property type="nucleotide sequence ID" value="NZ_JBGUBD010000002.1"/>
</dbReference>
<dbReference type="InterPro" id="IPR013785">
    <property type="entry name" value="Aldolase_TIM"/>
</dbReference>
<evidence type="ECO:0000256" key="1">
    <source>
        <dbReference type="SAM" id="MobiDB-lite"/>
    </source>
</evidence>
<dbReference type="EMBL" id="JBGUBD010000002">
    <property type="protein sequence ID" value="MFA9477441.1"/>
    <property type="molecule type" value="Genomic_DNA"/>
</dbReference>
<proteinExistence type="predicted"/>
<feature type="compositionally biased region" description="Polar residues" evidence="1">
    <location>
        <begin position="346"/>
        <end position="358"/>
    </location>
</feature>
<evidence type="ECO:0008006" key="4">
    <source>
        <dbReference type="Google" id="ProtNLM"/>
    </source>
</evidence>
<feature type="region of interest" description="Disordered" evidence="1">
    <location>
        <begin position="335"/>
        <end position="382"/>
    </location>
</feature>
<comment type="caution">
    <text evidence="2">The sequence shown here is derived from an EMBL/GenBank/DDBJ whole genome shotgun (WGS) entry which is preliminary data.</text>
</comment>
<evidence type="ECO:0000313" key="3">
    <source>
        <dbReference type="Proteomes" id="UP001575105"/>
    </source>
</evidence>
<reference evidence="2 3" key="1">
    <citation type="submission" date="2024-08" db="EMBL/GenBank/DDBJ databases">
        <title>Whole-genome sequencing of halo(alkali)philic microorganisms from hypersaline lakes.</title>
        <authorList>
            <person name="Sorokin D.Y."/>
            <person name="Merkel A.Y."/>
            <person name="Messina E."/>
            <person name="Yakimov M."/>
        </authorList>
    </citation>
    <scope>NUCLEOTIDE SEQUENCE [LARGE SCALE GENOMIC DNA]</scope>
    <source>
        <strain evidence="2 3">AB-hyl4</strain>
    </source>
</reference>
<evidence type="ECO:0000313" key="2">
    <source>
        <dbReference type="EMBL" id="MFA9477441.1"/>
    </source>
</evidence>
<protein>
    <recommendedName>
        <fullName evidence="4">Fructose-bisphosphate aldolase</fullName>
    </recommendedName>
</protein>
<accession>A0ABV4U1M2</accession>
<dbReference type="Gene3D" id="3.20.20.70">
    <property type="entry name" value="Aldolase class I"/>
    <property type="match status" value="1"/>
</dbReference>
<keyword evidence="3" id="KW-1185">Reference proteome</keyword>
<organism evidence="2 3">
    <name type="scientific">Natronomicrosphaera hydrolytica</name>
    <dbReference type="NCBI Taxonomy" id="3242702"/>
    <lineage>
        <taxon>Bacteria</taxon>
        <taxon>Pseudomonadati</taxon>
        <taxon>Planctomycetota</taxon>
        <taxon>Phycisphaerae</taxon>
        <taxon>Phycisphaerales</taxon>
        <taxon>Phycisphaeraceae</taxon>
        <taxon>Natronomicrosphaera</taxon>
    </lineage>
</organism>
<dbReference type="Proteomes" id="UP001575105">
    <property type="component" value="Unassembled WGS sequence"/>
</dbReference>